<evidence type="ECO:0000313" key="1">
    <source>
        <dbReference type="Proteomes" id="UP000095286"/>
    </source>
</evidence>
<protein>
    <submittedName>
        <fullName evidence="2">Inward rectifier potassium channel irk-1</fullName>
    </submittedName>
</protein>
<organism evidence="1 2">
    <name type="scientific">Rhabditophanes sp. KR3021</name>
    <dbReference type="NCBI Taxonomy" id="114890"/>
    <lineage>
        <taxon>Eukaryota</taxon>
        <taxon>Metazoa</taxon>
        <taxon>Ecdysozoa</taxon>
        <taxon>Nematoda</taxon>
        <taxon>Chromadorea</taxon>
        <taxon>Rhabditida</taxon>
        <taxon>Tylenchina</taxon>
        <taxon>Panagrolaimomorpha</taxon>
        <taxon>Strongyloidoidea</taxon>
        <taxon>Alloionematidae</taxon>
        <taxon>Rhabditophanes</taxon>
    </lineage>
</organism>
<evidence type="ECO:0000313" key="2">
    <source>
        <dbReference type="WBParaSite" id="RSKR_0000972100.1"/>
    </source>
</evidence>
<reference evidence="2" key="1">
    <citation type="submission" date="2016-11" db="UniProtKB">
        <authorList>
            <consortium name="WormBaseParasite"/>
        </authorList>
    </citation>
    <scope>IDENTIFICATION</scope>
    <source>
        <strain evidence="2">KR3021</strain>
    </source>
</reference>
<dbReference type="WBParaSite" id="RSKR_0000972100.1">
    <property type="protein sequence ID" value="RSKR_0000972100.1"/>
    <property type="gene ID" value="RSKR_0000972100"/>
</dbReference>
<sequence>MWCDTTHLTEKIPTDPMVSDIDDNNCLENVLVLTTNGNAQVRLNGNLNSCSTAPLLPNSSPSYHNHTPKKPRKYPSTKHIPTPRLVSKTGEVLLKNIHIPNKTQLVYKWVPCYFGFVTYVSNFRNWFHLIIEYSWRTVMLLFTMGFVLSWLFFGTLYYVIAIFTGDLSQVEEVVSRLSKGTYLVCHHFSMESQNTIGYGHRYMRENCPLAYIILSIQIIFGLLVQTILTAVVIAKMLRPKKRRQEMRFSQFAVIGPVDENDHRPALMIRLADIQSRLYLAESHVRLFMACSKINHNGQRVLVGLKDMNVGYDGGWDRVLLLWPIIVRHVIDEDSPMFGMSAETMKNHQFELIMTVEGIVEATGMTFQARTSFLPDEINWGQRFVPIVVYSEEAEAFQVDYSCFECTEGADPIKVEKPVEDSEEEEHHHRHSASGFV</sequence>
<proteinExistence type="predicted"/>
<dbReference type="Proteomes" id="UP000095286">
    <property type="component" value="Unplaced"/>
</dbReference>
<name>A0AC35UBW2_9BILA</name>
<accession>A0AC35UBW2</accession>